<dbReference type="PANTHER" id="PTHR43364:SF4">
    <property type="entry name" value="NAD(P)-LINKED OXIDOREDUCTASE SUPERFAMILY PROTEIN"/>
    <property type="match status" value="1"/>
</dbReference>
<keyword evidence="1" id="KW-0560">Oxidoreductase</keyword>
<dbReference type="Pfam" id="PF00248">
    <property type="entry name" value="Aldo_ket_red"/>
    <property type="match status" value="1"/>
</dbReference>
<dbReference type="InterPro" id="IPR036812">
    <property type="entry name" value="NAD(P)_OxRdtase_dom_sf"/>
</dbReference>
<accession>A0A897NCE9</accession>
<evidence type="ECO:0000256" key="1">
    <source>
        <dbReference type="ARBA" id="ARBA00023002"/>
    </source>
</evidence>
<protein>
    <submittedName>
        <fullName evidence="3">Aryl-alcohol dehydrogenase related enzyme</fullName>
    </submittedName>
</protein>
<dbReference type="CDD" id="cd19079">
    <property type="entry name" value="AKR_EcYajO-like"/>
    <property type="match status" value="1"/>
</dbReference>
<dbReference type="Proteomes" id="UP000662973">
    <property type="component" value="Chromosome"/>
</dbReference>
<dbReference type="AlphaFoldDB" id="A0A897NCE9"/>
<proteinExistence type="predicted"/>
<evidence type="ECO:0000313" key="3">
    <source>
        <dbReference type="EMBL" id="QSG08659.1"/>
    </source>
</evidence>
<dbReference type="FunFam" id="3.20.20.100:FF:000004">
    <property type="entry name" value="Oxidoreductase, aldo/keto reductase"/>
    <property type="match status" value="1"/>
</dbReference>
<evidence type="ECO:0000313" key="4">
    <source>
        <dbReference type="Proteomes" id="UP000662973"/>
    </source>
</evidence>
<dbReference type="InterPro" id="IPR050523">
    <property type="entry name" value="AKR_Detox_Biosynth"/>
</dbReference>
<feature type="domain" description="NADP-dependent oxidoreductase" evidence="2">
    <location>
        <begin position="22"/>
        <end position="320"/>
    </location>
</feature>
<dbReference type="Gene3D" id="3.20.20.100">
    <property type="entry name" value="NADP-dependent oxidoreductase domain"/>
    <property type="match status" value="1"/>
</dbReference>
<reference evidence="3 4" key="1">
    <citation type="submission" date="2020-11" db="EMBL/GenBank/DDBJ databases">
        <title>Carbohydrate-dependent, anaerobic sulfur respiration: A novel catabolism in halophilic archaea.</title>
        <authorList>
            <person name="Sorokin D.Y."/>
            <person name="Messina E."/>
            <person name="Smedile F."/>
            <person name="La Cono V."/>
            <person name="Hallsworth J.E."/>
            <person name="Yakimov M.M."/>
        </authorList>
    </citation>
    <scope>NUCLEOTIDE SEQUENCE [LARGE SCALE GENOMIC DNA]</scope>
    <source>
        <strain evidence="3 4">HSR12-2</strain>
    </source>
</reference>
<dbReference type="PRINTS" id="PR00069">
    <property type="entry name" value="ALDKETRDTASE"/>
</dbReference>
<dbReference type="PANTHER" id="PTHR43364">
    <property type="entry name" value="NADH-SPECIFIC METHYLGLYOXAL REDUCTASE-RELATED"/>
    <property type="match status" value="1"/>
</dbReference>
<dbReference type="GO" id="GO:0005829">
    <property type="term" value="C:cytosol"/>
    <property type="evidence" value="ECO:0007669"/>
    <property type="project" value="TreeGrafter"/>
</dbReference>
<evidence type="ECO:0000259" key="2">
    <source>
        <dbReference type="Pfam" id="PF00248"/>
    </source>
</evidence>
<dbReference type="GO" id="GO:0016491">
    <property type="term" value="F:oxidoreductase activity"/>
    <property type="evidence" value="ECO:0007669"/>
    <property type="project" value="UniProtKB-KW"/>
</dbReference>
<dbReference type="InterPro" id="IPR023210">
    <property type="entry name" value="NADP_OxRdtase_dom"/>
</dbReference>
<dbReference type="KEGG" id="hds:HSR122_1261"/>
<dbReference type="InterPro" id="IPR020471">
    <property type="entry name" value="AKR"/>
</dbReference>
<organism evidence="3 4">
    <name type="scientific">Halapricum desulfuricans</name>
    <dbReference type="NCBI Taxonomy" id="2841257"/>
    <lineage>
        <taxon>Archaea</taxon>
        <taxon>Methanobacteriati</taxon>
        <taxon>Methanobacteriota</taxon>
        <taxon>Stenosarchaea group</taxon>
        <taxon>Halobacteria</taxon>
        <taxon>Halobacteriales</taxon>
        <taxon>Haloarculaceae</taxon>
        <taxon>Halapricum</taxon>
    </lineage>
</organism>
<dbReference type="EMBL" id="CP064788">
    <property type="protein sequence ID" value="QSG08659.1"/>
    <property type="molecule type" value="Genomic_DNA"/>
</dbReference>
<name>A0A897NCE9_9EURY</name>
<sequence>MIMDSDVVPYTTLGSTGLEVSRLALGCMNFGSEAEWMIDDRERSFEIIDRAIDLGINVLDTANVYSTGESEEIVGEAIASHRRDELVIATKVFGEMHDGPNGQGLSRKHIIDQAHASLDRLGVDYIDLYQIHRWDENTPIEETLSALTHLVDEGIVRYIGASTMAGWQFSKALYTADIEGYERFVSMQPEYNAVDRHEEANLLPICAEEDIGVIPWSPLAGGFLTGKYERDADPDEDLRAATDEYTRNRFTEENWDVLEEIRAIAEERDATPAQVSLAWLLEQDVVTAPIIGPRRIDHLEENVAAVDLELTDEEVRRIAEPKFPQWPQPEKDR</sequence>
<gene>
    <name evidence="3" type="primary">tas3</name>
    <name evidence="3" type="ORF">HSR122_1261</name>
</gene>
<keyword evidence="4" id="KW-1185">Reference proteome</keyword>
<dbReference type="SUPFAM" id="SSF51430">
    <property type="entry name" value="NAD(P)-linked oxidoreductase"/>
    <property type="match status" value="1"/>
</dbReference>